<feature type="compositionally biased region" description="Polar residues" evidence="1">
    <location>
        <begin position="168"/>
        <end position="191"/>
    </location>
</feature>
<dbReference type="GO" id="GO:0007099">
    <property type="term" value="P:centriole replication"/>
    <property type="evidence" value="ECO:0007669"/>
    <property type="project" value="InterPro"/>
</dbReference>
<gene>
    <name evidence="2" type="ORF">EGW08_007294</name>
</gene>
<feature type="compositionally biased region" description="Polar residues" evidence="1">
    <location>
        <begin position="546"/>
        <end position="557"/>
    </location>
</feature>
<name>A0A3S1A805_ELYCH</name>
<dbReference type="PANTHER" id="PTHR15732:SF4">
    <property type="entry name" value="PROTEIN MOONRAKER"/>
    <property type="match status" value="1"/>
</dbReference>
<feature type="compositionally biased region" description="Basic and acidic residues" evidence="1">
    <location>
        <begin position="454"/>
        <end position="466"/>
    </location>
</feature>
<feature type="compositionally biased region" description="Low complexity" evidence="1">
    <location>
        <begin position="585"/>
        <end position="598"/>
    </location>
</feature>
<dbReference type="STRING" id="188477.A0A3S1A805"/>
<feature type="region of interest" description="Disordered" evidence="1">
    <location>
        <begin position="1023"/>
        <end position="1198"/>
    </location>
</feature>
<evidence type="ECO:0000313" key="3">
    <source>
        <dbReference type="Proteomes" id="UP000271974"/>
    </source>
</evidence>
<feature type="compositionally biased region" description="Basic and acidic residues" evidence="1">
    <location>
        <begin position="501"/>
        <end position="513"/>
    </location>
</feature>
<comment type="caution">
    <text evidence="2">The sequence shown here is derived from an EMBL/GenBank/DDBJ whole genome shotgun (WGS) entry which is preliminary data.</text>
</comment>
<keyword evidence="3" id="KW-1185">Reference proteome</keyword>
<feature type="compositionally biased region" description="Polar residues" evidence="1">
    <location>
        <begin position="118"/>
        <end position="136"/>
    </location>
</feature>
<feature type="compositionally biased region" description="Polar residues" evidence="1">
    <location>
        <begin position="1075"/>
        <end position="1101"/>
    </location>
</feature>
<feature type="region of interest" description="Disordered" evidence="1">
    <location>
        <begin position="500"/>
        <end position="605"/>
    </location>
</feature>
<dbReference type="Proteomes" id="UP000271974">
    <property type="component" value="Unassembled WGS sequence"/>
</dbReference>
<feature type="compositionally biased region" description="Acidic residues" evidence="1">
    <location>
        <begin position="1175"/>
        <end position="1198"/>
    </location>
</feature>
<dbReference type="InterPro" id="IPR031447">
    <property type="entry name" value="MNR"/>
</dbReference>
<feature type="compositionally biased region" description="Basic residues" evidence="1">
    <location>
        <begin position="428"/>
        <end position="442"/>
    </location>
</feature>
<evidence type="ECO:0000313" key="2">
    <source>
        <dbReference type="EMBL" id="RUS84932.1"/>
    </source>
</evidence>
<dbReference type="OrthoDB" id="10072648at2759"/>
<evidence type="ECO:0000256" key="1">
    <source>
        <dbReference type="SAM" id="MobiDB-lite"/>
    </source>
</evidence>
<accession>A0A3S1A805</accession>
<dbReference type="GO" id="GO:0071539">
    <property type="term" value="P:protein localization to centrosome"/>
    <property type="evidence" value="ECO:0007669"/>
    <property type="project" value="TreeGrafter"/>
</dbReference>
<feature type="compositionally biased region" description="Polar residues" evidence="1">
    <location>
        <begin position="1052"/>
        <end position="1066"/>
    </location>
</feature>
<reference evidence="2 3" key="1">
    <citation type="submission" date="2019-01" db="EMBL/GenBank/DDBJ databases">
        <title>A draft genome assembly of the solar-powered sea slug Elysia chlorotica.</title>
        <authorList>
            <person name="Cai H."/>
            <person name="Li Q."/>
            <person name="Fang X."/>
            <person name="Li J."/>
            <person name="Curtis N.E."/>
            <person name="Altenburger A."/>
            <person name="Shibata T."/>
            <person name="Feng M."/>
            <person name="Maeda T."/>
            <person name="Schwartz J.A."/>
            <person name="Shigenobu S."/>
            <person name="Lundholm N."/>
            <person name="Nishiyama T."/>
            <person name="Yang H."/>
            <person name="Hasebe M."/>
            <person name="Li S."/>
            <person name="Pierce S.K."/>
            <person name="Wang J."/>
        </authorList>
    </citation>
    <scope>NUCLEOTIDE SEQUENCE [LARGE SCALE GENOMIC DNA]</scope>
    <source>
        <strain evidence="2">EC2010</strain>
        <tissue evidence="2">Whole organism of an adult</tissue>
    </source>
</reference>
<protein>
    <submittedName>
        <fullName evidence="2">Uncharacterized protein</fullName>
    </submittedName>
</protein>
<feature type="region of interest" description="Disordered" evidence="1">
    <location>
        <begin position="954"/>
        <end position="998"/>
    </location>
</feature>
<dbReference type="Pfam" id="PF15718">
    <property type="entry name" value="MNR"/>
    <property type="match status" value="2"/>
</dbReference>
<feature type="compositionally biased region" description="Polar residues" evidence="1">
    <location>
        <begin position="954"/>
        <end position="963"/>
    </location>
</feature>
<feature type="compositionally biased region" description="Polar residues" evidence="1">
    <location>
        <begin position="1114"/>
        <end position="1126"/>
    </location>
</feature>
<feature type="region of interest" description="Disordered" evidence="1">
    <location>
        <begin position="417"/>
        <end position="466"/>
    </location>
</feature>
<feature type="compositionally biased region" description="Basic and acidic residues" evidence="1">
    <location>
        <begin position="1152"/>
        <end position="1174"/>
    </location>
</feature>
<sequence>MSSYVPYQVPYQNQLQFNLGVPLMTQNLAANYHHPSPIVVERLGGQHAIPSNIVTQKLQGSPQHADRSAVNYSTLSEDKMEVMSQLARRDLKNRALQEQMASNNTSAAISPLHGKVQQHPSGKAQSIRCSRLQSHQQRGRPPLTAKDASKNRRFGAVQTPPPPRRPTSHTQVDNDSMLSQKNVTSNTTQESDIFFPVKPSLPSEAHNSDEIGKLQEEMEGYLQFVEKIVERAIEERNTDFLRPTMRGKQRDGFLVEEEGYDRARARVGEQNTRSVRNLYNLRQKVKQLQRDMAQADLNKPSKKNQLSAQLVVIYRGTFKSVQTFVNQLPYQDLATGLPGHFHEMALLLRQLSSLASLTHSGRQGELLPLLETIEALNAKWCAQLRRSGVRPVEKRDRKPTINSGWVSDTKVDKDIFLTRDRPGMSAHQTKRPVKIQPKKKPQQARVGRQARAPRGKENRGDFDYTGRREELRSGIAALLHREDNVAKLGGAAPRPVAWEVDISKKPPKQDSRKGYLLPSDLVEKRKQAQRAVTASNHREWNFAEATASSRLKTSLRPNSAPPSPDKHVNFDMDTKSLAPWMPAGSSPSQSSRSRTRSLSGERRSPFFLRNMDPEDVRSIISKRQHLNNTKKDDSEISQFGFRSLPTDKKLRSADVSNSFIDEVEHRLLARMMSHQAGVDHGVGQSPRIEYRPSSALGPLEQTGDTTGEFLSEAGEDTLDCTGPENWINQEAVSLMDAPTLENVKLRLRQMQQEQREIRQRWSSLKFYDFQTKSKIFSASEMLSHKPRDPPALELGGRLQAGQARPTNWAVSKEVVEVPLIFTKPAAASARPIHYLHTVPHGGNSDQDGRGGRNSPLTLTSRQPPPKRLLSLKQTTAERIAADRSRFESYLKRRSHHPSGKFDPWALVEEISDEILLDCLKEVSQEVESINEEIADHMYKSEFLVEQMQSPASVAAASLQSRSPRFSPYSPTGAGDSAAGRAGLRSPTQTDMRGARDGLGAQGDFADLRLSLSGEHLTISQRGDRLDQALVTPRSPGGSLRARANSPLGNARGANSPTMATVQSSPSRAGHLWRSNPASPTGSAGQRSGSVSPGSPHLSTARSLVRGQGSPLRGVQSQGRQSPQVSASEPRLEDVSHLLPNKHSSEEEEEEESQRSEDTRVEREEDSGAEHRREDGDEGADDDEDYSDEDFEDVTDVEL</sequence>
<proteinExistence type="predicted"/>
<feature type="region of interest" description="Disordered" evidence="1">
    <location>
        <begin position="836"/>
        <end position="865"/>
    </location>
</feature>
<dbReference type="PANTHER" id="PTHR15732">
    <property type="entry name" value="PROTEIN MOONRAKER"/>
    <property type="match status" value="1"/>
</dbReference>
<dbReference type="EMBL" id="RQTK01000188">
    <property type="protein sequence ID" value="RUS84932.1"/>
    <property type="molecule type" value="Genomic_DNA"/>
</dbReference>
<feature type="compositionally biased region" description="Basic and acidic residues" evidence="1">
    <location>
        <begin position="564"/>
        <end position="574"/>
    </location>
</feature>
<dbReference type="GO" id="GO:0034451">
    <property type="term" value="C:centriolar satellite"/>
    <property type="evidence" value="ECO:0007669"/>
    <property type="project" value="TreeGrafter"/>
</dbReference>
<dbReference type="AlphaFoldDB" id="A0A3S1A805"/>
<organism evidence="2 3">
    <name type="scientific">Elysia chlorotica</name>
    <name type="common">Eastern emerald elysia</name>
    <name type="synonym">Sea slug</name>
    <dbReference type="NCBI Taxonomy" id="188477"/>
    <lineage>
        <taxon>Eukaryota</taxon>
        <taxon>Metazoa</taxon>
        <taxon>Spiralia</taxon>
        <taxon>Lophotrochozoa</taxon>
        <taxon>Mollusca</taxon>
        <taxon>Gastropoda</taxon>
        <taxon>Heterobranchia</taxon>
        <taxon>Euthyneura</taxon>
        <taxon>Panpulmonata</taxon>
        <taxon>Sacoglossa</taxon>
        <taxon>Placobranchoidea</taxon>
        <taxon>Plakobranchidae</taxon>
        <taxon>Elysia</taxon>
    </lineage>
</organism>
<feature type="region of interest" description="Disordered" evidence="1">
    <location>
        <begin position="107"/>
        <end position="207"/>
    </location>
</feature>